<dbReference type="Gene3D" id="3.40.50.410">
    <property type="entry name" value="von Willebrand factor, type A domain"/>
    <property type="match status" value="1"/>
</dbReference>
<feature type="compositionally biased region" description="Polar residues" evidence="3">
    <location>
        <begin position="1382"/>
        <end position="1400"/>
    </location>
</feature>
<name>A0ABY1ZGW3_9GAMM</name>
<proteinExistence type="predicted"/>
<comment type="caution">
    <text evidence="6">The sequence shown here is derived from an EMBL/GenBank/DDBJ whole genome shotgun (WGS) entry which is preliminary data.</text>
</comment>
<evidence type="ECO:0000313" key="6">
    <source>
        <dbReference type="EMBL" id="TBW50991.1"/>
    </source>
</evidence>
<evidence type="ECO:0000256" key="3">
    <source>
        <dbReference type="SAM" id="MobiDB-lite"/>
    </source>
</evidence>
<dbReference type="RefSeq" id="WP_131483183.1">
    <property type="nucleotide sequence ID" value="NZ_SJDL01000032.1"/>
</dbReference>
<reference evidence="6 7" key="1">
    <citation type="submission" date="2019-02" db="EMBL/GenBank/DDBJ databases">
        <title>Marinobacter halodurans sp. nov., a marine bacterium isolated from sea tidal flat.</title>
        <authorList>
            <person name="Yoo Y."/>
            <person name="Lee D.W."/>
            <person name="Kim B.S."/>
            <person name="Kim J.-J."/>
        </authorList>
    </citation>
    <scope>NUCLEOTIDE SEQUENCE [LARGE SCALE GENOMIC DNA]</scope>
    <source>
        <strain evidence="6 7">YJ-S3-2</strain>
    </source>
</reference>
<feature type="domain" description="PilY1 beta-propeller" evidence="5">
    <location>
        <begin position="889"/>
        <end position="1265"/>
    </location>
</feature>
<keyword evidence="7" id="KW-1185">Reference proteome</keyword>
<feature type="region of interest" description="Disordered" evidence="3">
    <location>
        <begin position="1346"/>
        <end position="1428"/>
    </location>
</feature>
<gene>
    <name evidence="6" type="ORF">EZI54_17540</name>
</gene>
<feature type="compositionally biased region" description="Polar residues" evidence="3">
    <location>
        <begin position="1346"/>
        <end position="1359"/>
    </location>
</feature>
<accession>A0ABY1ZGW3</accession>
<evidence type="ECO:0000259" key="5">
    <source>
        <dbReference type="Pfam" id="PF05567"/>
    </source>
</evidence>
<dbReference type="Gene3D" id="2.60.120.260">
    <property type="entry name" value="Galactose-binding domain-like"/>
    <property type="match status" value="1"/>
</dbReference>
<evidence type="ECO:0000256" key="2">
    <source>
        <dbReference type="ARBA" id="ARBA00022837"/>
    </source>
</evidence>
<keyword evidence="2" id="KW-0106">Calcium</keyword>
<evidence type="ECO:0000313" key="7">
    <source>
        <dbReference type="Proteomes" id="UP000313645"/>
    </source>
</evidence>
<evidence type="ECO:0000256" key="4">
    <source>
        <dbReference type="SAM" id="SignalP"/>
    </source>
</evidence>
<organism evidence="6 7">
    <name type="scientific">Marinobacter halodurans</name>
    <dbReference type="NCBI Taxonomy" id="2528979"/>
    <lineage>
        <taxon>Bacteria</taxon>
        <taxon>Pseudomonadati</taxon>
        <taxon>Pseudomonadota</taxon>
        <taxon>Gammaproteobacteria</taxon>
        <taxon>Pseudomonadales</taxon>
        <taxon>Marinobacteraceae</taxon>
        <taxon>Marinobacter</taxon>
    </lineage>
</organism>
<keyword evidence="4" id="KW-0732">Signal</keyword>
<dbReference type="Pfam" id="PF05567">
    <property type="entry name" value="T4P_PilY1"/>
    <property type="match status" value="1"/>
</dbReference>
<feature type="chain" id="PRO_5045817313" description="PilY1 beta-propeller domain-containing protein" evidence="4">
    <location>
        <begin position="22"/>
        <end position="1428"/>
    </location>
</feature>
<dbReference type="InterPro" id="IPR008707">
    <property type="entry name" value="B-propeller_PilY1"/>
</dbReference>
<dbReference type="CDD" id="cd02795">
    <property type="entry name" value="CBM6-CBM35-CBM36_like"/>
    <property type="match status" value="1"/>
</dbReference>
<dbReference type="Proteomes" id="UP000313645">
    <property type="component" value="Unassembled WGS sequence"/>
</dbReference>
<evidence type="ECO:0000256" key="1">
    <source>
        <dbReference type="ARBA" id="ARBA00022723"/>
    </source>
</evidence>
<feature type="signal peptide" evidence="4">
    <location>
        <begin position="1"/>
        <end position="21"/>
    </location>
</feature>
<protein>
    <recommendedName>
        <fullName evidence="5">PilY1 beta-propeller domain-containing protein</fullName>
    </recommendedName>
</protein>
<sequence>MRDKLKTFFGAMALVLPAAGAADPVVPSSQPLFLAGSVKHNLILGIDDSGSMDFELLMPANDGALWLNDEGTFVKSDGTFVDGTGDKYAYLFPNGSSSDYSNAAATQAGNQGAVPPIKAYAFARSAAYNKAYYDPNETYDPWPSYGGFSFSEYPGTAAPYDPNYTSDTLDLTSDFDTSKKTDSQWDFDINDDDMVCDNQGNTCSAGDKDYTYYPATYWVIDETSSYTFDPQKAGAEQQFNQGNSVLLEAENGVLNGDYVIGSKSAGADSGLLQSAGGNDYIVSPTGDANDSPSPASYGEVSLSFNVPVSGEYAIWIRKNTRDGNSDSMWVNLLGYGSSDITIAIDGNDFRTASDGAEWTKWWKGLKYDPGWTWDKWGTVTFNSTGTQTLRIRPREVPVPIDQIMVTSLDSTPTGAFSNLPGKETTSIVTRNCATDAEPSYYNAFRLYPDAFSGVDAIGPDGRCLKKYEIKSTVSDYPSGRSYKEELQNFSNWFTYYRRRHQSIRGGLGAAFQGISGIYAGMYWINNQRDVTMYDLDKAADLKTFLQDNYDHVSSGGTPLRDALDHARSQFKRTGDNAPIQYACQKNFTLLFTDGFAQSETISGIDNADGEAGEPYQDKYSSTLADIAYKMYVDNPRSDLKPLGAVRVPSSCDSANPPNTADCNTNLHINTYTVGLGAIGTLFNQTITKDSEKYSYKAVQNAYDHPPTWPDVSTIRDRRQIDDLYHAAVNGRGEIFNANTPALLASELSSALRDIIASLGSASGVTFNSATLESDSLIFSALFNSTAWSGDVEARALDPQSGDIAEDASWSAADVLDDTAPSSRTILTYSNDTGDGVPFRWDGSYDLLDSGQKADLQTSPTGVTDSLGEERLAYLRGTASTDFRNRDGRLGDIVHSTPLYVGAPRLSWPDADPFGTDAERYTSFRGDTNNVNRTPMVYVGANDGMLHGFKAVENESDGGGKELLAYVPRSIFSSDKKSGLHYLTDPDYRHKYYVDLSPQAVDVYMPGSDGGTPAWRTVLIGGLRGGGAGIFALDVTDPSTFSDANASSTVLWEFDASDGAPELNYQFDQPVVAMMNNGRWALLMGNGFADGSSVDDEKTGLFIIYMDGGLDGTWTRGSDSDYQFIEVGSTGGLGGVSVIDTNGDRVADRVYAGDLEGNMWTFDVSNSDSSKWGSAFSSGTGNNAEPAPLFTAANDFDGDGVIERQPIAMAPLVLRNNDSPVGSEGTNGEDYMVYFGTGKYFENGDPGDTSKQTMYGIWDRGVGSLKRDSLQEQTITTTASEDLREVSENSVDWAGNVKQQYGWYSDLPEEGERVLNTPKFRGEVLFYETYTPSQNACSSGGSNWFMSTSPDGSAPDSSVFDSNNDGTVDDDDGNYGGQRQDDSSTGSTGLLGNKQYYQKKNGQPGEREVDTGKDTNRAGRLGWHEITGS</sequence>
<dbReference type="EMBL" id="SJDL01000032">
    <property type="protein sequence ID" value="TBW50991.1"/>
    <property type="molecule type" value="Genomic_DNA"/>
</dbReference>
<dbReference type="InterPro" id="IPR036465">
    <property type="entry name" value="vWFA_dom_sf"/>
</dbReference>
<keyword evidence="1" id="KW-0479">Metal-binding</keyword>
<feature type="compositionally biased region" description="Basic and acidic residues" evidence="3">
    <location>
        <begin position="1404"/>
        <end position="1416"/>
    </location>
</feature>